<gene>
    <name evidence="5" type="ORF">I553_9943</name>
</gene>
<dbReference type="InterPro" id="IPR016176">
    <property type="entry name" value="Cbl-dep_enz_cat"/>
</dbReference>
<organism evidence="5">
    <name type="scientific">Mycobacterium xenopi 4042</name>
    <dbReference type="NCBI Taxonomy" id="1299334"/>
    <lineage>
        <taxon>Bacteria</taxon>
        <taxon>Bacillati</taxon>
        <taxon>Actinomycetota</taxon>
        <taxon>Actinomycetes</taxon>
        <taxon>Mycobacteriales</taxon>
        <taxon>Mycobacteriaceae</taxon>
        <taxon>Mycobacterium</taxon>
    </lineage>
</organism>
<evidence type="ECO:0000256" key="3">
    <source>
        <dbReference type="SAM" id="MobiDB-lite"/>
    </source>
</evidence>
<feature type="compositionally biased region" description="Basic residues" evidence="3">
    <location>
        <begin position="141"/>
        <end position="154"/>
    </location>
</feature>
<comment type="function">
    <text evidence="1">Catalyzes the isomerization of succinyl-CoA to methylmalonyl-CoA during synthesis of propionate from tricarboxylic acid-cycle intermediates.</text>
</comment>
<dbReference type="Pfam" id="PF01642">
    <property type="entry name" value="MM_CoA_mutase"/>
    <property type="match status" value="1"/>
</dbReference>
<evidence type="ECO:0000256" key="1">
    <source>
        <dbReference type="ARBA" id="ARBA00003359"/>
    </source>
</evidence>
<feature type="domain" description="Methylmalonyl-CoA mutase alpha/beta chain catalytic" evidence="4">
    <location>
        <begin position="4"/>
        <end position="57"/>
    </location>
</feature>
<proteinExistence type="predicted"/>
<accession>X7YQ24</accession>
<evidence type="ECO:0000259" key="4">
    <source>
        <dbReference type="Pfam" id="PF01642"/>
    </source>
</evidence>
<dbReference type="EMBL" id="JAOB01000090">
    <property type="protein sequence ID" value="EUA08886.1"/>
    <property type="molecule type" value="Genomic_DNA"/>
</dbReference>
<dbReference type="GO" id="GO:0031419">
    <property type="term" value="F:cobalamin binding"/>
    <property type="evidence" value="ECO:0007669"/>
    <property type="project" value="InterPro"/>
</dbReference>
<dbReference type="Gene3D" id="3.20.20.240">
    <property type="entry name" value="Methylmalonyl-CoA mutase"/>
    <property type="match status" value="1"/>
</dbReference>
<evidence type="ECO:0000313" key="5">
    <source>
        <dbReference type="EMBL" id="EUA08886.1"/>
    </source>
</evidence>
<dbReference type="SUPFAM" id="SSF51703">
    <property type="entry name" value="Cobalamin (vitamin B12)-dependent enzymes"/>
    <property type="match status" value="1"/>
</dbReference>
<protein>
    <submittedName>
        <fullName evidence="5">Methylmalonyl-CoA mutase family protein</fullName>
    </submittedName>
</protein>
<dbReference type="GO" id="GO:0016866">
    <property type="term" value="F:intramolecular transferase activity"/>
    <property type="evidence" value="ECO:0007669"/>
    <property type="project" value="InterPro"/>
</dbReference>
<evidence type="ECO:0000256" key="2">
    <source>
        <dbReference type="ARBA" id="ARBA00011870"/>
    </source>
</evidence>
<comment type="caution">
    <text evidence="5">The sequence shown here is derived from an EMBL/GenBank/DDBJ whole genome shotgun (WGS) entry which is preliminary data.</text>
</comment>
<feature type="compositionally biased region" description="Basic and acidic residues" evidence="3">
    <location>
        <begin position="128"/>
        <end position="140"/>
    </location>
</feature>
<name>X7YQ24_MYCXE</name>
<reference evidence="5" key="1">
    <citation type="submission" date="2014-01" db="EMBL/GenBank/DDBJ databases">
        <authorList>
            <person name="Brown-Elliot B."/>
            <person name="Wallace R."/>
            <person name="Lenaerts A."/>
            <person name="Ordway D."/>
            <person name="DeGroote M.A."/>
            <person name="Parker T."/>
            <person name="Sizemore C."/>
            <person name="Tallon L.J."/>
            <person name="Sadzewicz L.K."/>
            <person name="Sengamalay N."/>
            <person name="Fraser C.M."/>
            <person name="Hine E."/>
            <person name="Shefchek K.A."/>
            <person name="Das S.P."/>
            <person name="Tettelin H."/>
        </authorList>
    </citation>
    <scope>NUCLEOTIDE SEQUENCE [LARGE SCALE GENOMIC DNA]</scope>
    <source>
        <strain evidence="5">4042</strain>
    </source>
</reference>
<sequence>MVGEPDSGTAVVHAETSLPMMTQRDPWVNMLRTTLAAFGAGVGGADTVRVLPFDAAIPGVIRARRRPSRAASPATPSCCCWRSRTSAASSTRPVAPGTSKTSPKSWPAGLAAFPGHRGAWRLCRGPRLSERSDRPGCCEAHRRHRAPPHRRYRSQRIPEPR</sequence>
<dbReference type="AlphaFoldDB" id="X7YQ24"/>
<dbReference type="InterPro" id="IPR006099">
    <property type="entry name" value="MeMalonylCoA_mutase_a/b_cat"/>
</dbReference>
<feature type="region of interest" description="Disordered" evidence="3">
    <location>
        <begin position="84"/>
        <end position="107"/>
    </location>
</feature>
<comment type="subunit">
    <text evidence="2">Heterodimer of an alpha and a beta chain.</text>
</comment>
<feature type="region of interest" description="Disordered" evidence="3">
    <location>
        <begin position="128"/>
        <end position="161"/>
    </location>
</feature>